<feature type="signal peptide" evidence="1">
    <location>
        <begin position="1"/>
        <end position="20"/>
    </location>
</feature>
<comment type="caution">
    <text evidence="2">The sequence shown here is derived from an EMBL/GenBank/DDBJ whole genome shotgun (WGS) entry which is preliminary data.</text>
</comment>
<sequence length="84" mass="9062">MHYSKTLVTLITLFTISAFAAPVPQNDPTPVVPVNVEELKKVDKFIKVHVSAACAANKVKARDPAQATPTTEVSVTGEQIVCVW</sequence>
<organism evidence="2 3">
    <name type="scientific">Dendryphion nanum</name>
    <dbReference type="NCBI Taxonomy" id="256645"/>
    <lineage>
        <taxon>Eukaryota</taxon>
        <taxon>Fungi</taxon>
        <taxon>Dikarya</taxon>
        <taxon>Ascomycota</taxon>
        <taxon>Pezizomycotina</taxon>
        <taxon>Dothideomycetes</taxon>
        <taxon>Pleosporomycetidae</taxon>
        <taxon>Pleosporales</taxon>
        <taxon>Torulaceae</taxon>
        <taxon>Dendryphion</taxon>
    </lineage>
</organism>
<reference evidence="2" key="1">
    <citation type="journal article" date="2021" name="Nat. Commun.">
        <title>Genetic determinants of endophytism in the Arabidopsis root mycobiome.</title>
        <authorList>
            <person name="Mesny F."/>
            <person name="Miyauchi S."/>
            <person name="Thiergart T."/>
            <person name="Pickel B."/>
            <person name="Atanasova L."/>
            <person name="Karlsson M."/>
            <person name="Huettel B."/>
            <person name="Barry K.W."/>
            <person name="Haridas S."/>
            <person name="Chen C."/>
            <person name="Bauer D."/>
            <person name="Andreopoulos W."/>
            <person name="Pangilinan J."/>
            <person name="LaButti K."/>
            <person name="Riley R."/>
            <person name="Lipzen A."/>
            <person name="Clum A."/>
            <person name="Drula E."/>
            <person name="Henrissat B."/>
            <person name="Kohler A."/>
            <person name="Grigoriev I.V."/>
            <person name="Martin F.M."/>
            <person name="Hacquard S."/>
        </authorList>
    </citation>
    <scope>NUCLEOTIDE SEQUENCE</scope>
    <source>
        <strain evidence="2">MPI-CAGE-CH-0243</strain>
    </source>
</reference>
<keyword evidence="3" id="KW-1185">Reference proteome</keyword>
<keyword evidence="1" id="KW-0732">Signal</keyword>
<proteinExistence type="predicted"/>
<evidence type="ECO:0000256" key="1">
    <source>
        <dbReference type="SAM" id="SignalP"/>
    </source>
</evidence>
<gene>
    <name evidence="2" type="ORF">B0J11DRAFT_527393</name>
</gene>
<dbReference type="Proteomes" id="UP000700596">
    <property type="component" value="Unassembled WGS sequence"/>
</dbReference>
<dbReference type="AlphaFoldDB" id="A0A9P9DXQ0"/>
<dbReference type="EMBL" id="JAGMWT010000006">
    <property type="protein sequence ID" value="KAH7127178.1"/>
    <property type="molecule type" value="Genomic_DNA"/>
</dbReference>
<evidence type="ECO:0000313" key="2">
    <source>
        <dbReference type="EMBL" id="KAH7127178.1"/>
    </source>
</evidence>
<protein>
    <submittedName>
        <fullName evidence="2">Uncharacterized protein</fullName>
    </submittedName>
</protein>
<name>A0A9P9DXQ0_9PLEO</name>
<accession>A0A9P9DXQ0</accession>
<feature type="chain" id="PRO_5040174116" evidence="1">
    <location>
        <begin position="21"/>
        <end position="84"/>
    </location>
</feature>
<evidence type="ECO:0000313" key="3">
    <source>
        <dbReference type="Proteomes" id="UP000700596"/>
    </source>
</evidence>